<evidence type="ECO:0000256" key="1">
    <source>
        <dbReference type="SAM" id="Phobius"/>
    </source>
</evidence>
<accession>W9H7T4</accession>
<keyword evidence="1" id="KW-0812">Transmembrane</keyword>
<evidence type="ECO:0000313" key="3">
    <source>
        <dbReference type="Proteomes" id="UP000019486"/>
    </source>
</evidence>
<sequence>MPSSTTDVERREKKVQSLERMLAAILAVVDVGIVVFDPCGRLIMSSPSFSALFRWKGTCHYDENFSSFFPDAKLPKSMIRLPRSITAGRFTTRIRCGDESLEEVGINARWITHEDGDSFWVAAVTPAHQDAAPVKTTTDTMSAAEAPAVACDAAQFEQRAGERIRGSGADRFIVSGQVEMINLDGIRQAAGERWTQVASHIFSDAEAIIGRHLSGADTFSHDGAGRFTLCFADATLNGAETQTELIENEIRHRLMGKFGVGAAPDVRSDAEWIALPPGTDRIPDLGSLIIGKIAHKRSEIAKASAMTLAQVVEAARLETAAVIHGSGVPLLDALVHLDGVTTRVMKKAGSLSDNADDHSFREAQLLLGLTINHIFDGLLQPDFPSFIVPVSFAIFTNRRTMGQYIGICRGLPSGVQQHLIFELTDVPTDAASVRVEEILAMLRPLSRTQYLRLPNLHSLSCKTWIRQFNKFSVRHPDIELLAREKPSRVKVFMQTLHQRGSRLMVRDVPSQKAALDLVDLGVDMVGGRGLTPWVR</sequence>
<protein>
    <recommendedName>
        <fullName evidence="4">EAL domain-containing protein</fullName>
    </recommendedName>
</protein>
<keyword evidence="1" id="KW-1133">Transmembrane helix</keyword>
<gene>
    <name evidence="2" type="ORF">N825_32970</name>
</gene>
<dbReference type="OrthoDB" id="7335474at2"/>
<comment type="caution">
    <text evidence="2">The sequence shown here is derived from an EMBL/GenBank/DDBJ whole genome shotgun (WGS) entry which is preliminary data.</text>
</comment>
<evidence type="ECO:0008006" key="4">
    <source>
        <dbReference type="Google" id="ProtNLM"/>
    </source>
</evidence>
<name>W9H7T4_9PROT</name>
<dbReference type="SUPFAM" id="SSF55785">
    <property type="entry name" value="PYP-like sensor domain (PAS domain)"/>
    <property type="match status" value="1"/>
</dbReference>
<organism evidence="2 3">
    <name type="scientific">Skermanella stibiiresistens SB22</name>
    <dbReference type="NCBI Taxonomy" id="1385369"/>
    <lineage>
        <taxon>Bacteria</taxon>
        <taxon>Pseudomonadati</taxon>
        <taxon>Pseudomonadota</taxon>
        <taxon>Alphaproteobacteria</taxon>
        <taxon>Rhodospirillales</taxon>
        <taxon>Azospirillaceae</taxon>
        <taxon>Skermanella</taxon>
    </lineage>
</organism>
<dbReference type="AlphaFoldDB" id="W9H7T4"/>
<reference evidence="2 3" key="1">
    <citation type="submission" date="2013-08" db="EMBL/GenBank/DDBJ databases">
        <title>The genome sequence of Skermanella stibiiresistens.</title>
        <authorList>
            <person name="Zhu W."/>
            <person name="Wang G."/>
        </authorList>
    </citation>
    <scope>NUCLEOTIDE SEQUENCE [LARGE SCALE GENOMIC DNA]</scope>
    <source>
        <strain evidence="2 3">SB22</strain>
    </source>
</reference>
<dbReference type="Gene3D" id="3.30.450.20">
    <property type="entry name" value="PAS domain"/>
    <property type="match status" value="1"/>
</dbReference>
<evidence type="ECO:0000313" key="2">
    <source>
        <dbReference type="EMBL" id="EWY40742.1"/>
    </source>
</evidence>
<dbReference type="InterPro" id="IPR035965">
    <property type="entry name" value="PAS-like_dom_sf"/>
</dbReference>
<dbReference type="EMBL" id="AVFL01000006">
    <property type="protein sequence ID" value="EWY40742.1"/>
    <property type="molecule type" value="Genomic_DNA"/>
</dbReference>
<proteinExistence type="predicted"/>
<keyword evidence="3" id="KW-1185">Reference proteome</keyword>
<dbReference type="Proteomes" id="UP000019486">
    <property type="component" value="Unassembled WGS sequence"/>
</dbReference>
<keyword evidence="1" id="KW-0472">Membrane</keyword>
<feature type="transmembrane region" description="Helical" evidence="1">
    <location>
        <begin position="21"/>
        <end position="44"/>
    </location>
</feature>
<dbReference type="RefSeq" id="WP_157619082.1">
    <property type="nucleotide sequence ID" value="NZ_AVFL01000006.1"/>
</dbReference>